<feature type="domain" description="Phosphoribosyltransferase" evidence="2">
    <location>
        <begin position="199"/>
        <end position="241"/>
    </location>
</feature>
<dbReference type="InterPro" id="IPR000836">
    <property type="entry name" value="PRTase_dom"/>
</dbReference>
<dbReference type="PANTHER" id="PTHR47505">
    <property type="entry name" value="DNA UTILIZATION PROTEIN YHGH"/>
    <property type="match status" value="1"/>
</dbReference>
<evidence type="ECO:0000313" key="4">
    <source>
        <dbReference type="Proteomes" id="UP000319213"/>
    </source>
</evidence>
<sequence length="247" mass="25464">MRTVSPGVTRGILPGLAPGRLLGPLLDLLLPQRCAGCGDTAGPLCVDCAAGLAGRPGPHRPCPAPAGLPECWTATAYAGAARRLILAYKERGRTALAPALAACLAAVTAAAVPYRTGPVVLVPVPSARAARRARGHDPVGRLAALTARRLARPDRPVVVAPVLGQRRRVADQAGLDAARRAANLHRAFAVVRPVPPGACVLVDDVITTGATLAEAARALREAGVRPSLAVTIAATRRRKIIRDDHSA</sequence>
<protein>
    <submittedName>
        <fullName evidence="3">Putative amidophosphoribosyltransferase</fullName>
    </submittedName>
</protein>
<dbReference type="SUPFAM" id="SSF53271">
    <property type="entry name" value="PRTase-like"/>
    <property type="match status" value="1"/>
</dbReference>
<evidence type="ECO:0000259" key="2">
    <source>
        <dbReference type="Pfam" id="PF00156"/>
    </source>
</evidence>
<dbReference type="Pfam" id="PF00156">
    <property type="entry name" value="Pribosyltran"/>
    <property type="match status" value="1"/>
</dbReference>
<name>A0A543J1Y7_9ACTN</name>
<dbReference type="InterPro" id="IPR051910">
    <property type="entry name" value="ComF/GntX_DNA_util-trans"/>
</dbReference>
<dbReference type="RefSeq" id="WP_229789007.1">
    <property type="nucleotide sequence ID" value="NZ_BMPV01000005.1"/>
</dbReference>
<dbReference type="GO" id="GO:0016757">
    <property type="term" value="F:glycosyltransferase activity"/>
    <property type="evidence" value="ECO:0007669"/>
    <property type="project" value="UniProtKB-KW"/>
</dbReference>
<dbReference type="PANTHER" id="PTHR47505:SF1">
    <property type="entry name" value="DNA UTILIZATION PROTEIN YHGH"/>
    <property type="match status" value="1"/>
</dbReference>
<dbReference type="InterPro" id="IPR029057">
    <property type="entry name" value="PRTase-like"/>
</dbReference>
<dbReference type="Gene3D" id="3.40.50.2020">
    <property type="match status" value="1"/>
</dbReference>
<proteinExistence type="inferred from homology"/>
<dbReference type="Proteomes" id="UP000319213">
    <property type="component" value="Unassembled WGS sequence"/>
</dbReference>
<comment type="caution">
    <text evidence="3">The sequence shown here is derived from an EMBL/GenBank/DDBJ whole genome shotgun (WGS) entry which is preliminary data.</text>
</comment>
<evidence type="ECO:0000313" key="3">
    <source>
        <dbReference type="EMBL" id="TQM76821.1"/>
    </source>
</evidence>
<keyword evidence="3" id="KW-0328">Glycosyltransferase</keyword>
<organism evidence="3 4">
    <name type="scientific">Thermopolyspora flexuosa</name>
    <dbReference type="NCBI Taxonomy" id="103836"/>
    <lineage>
        <taxon>Bacteria</taxon>
        <taxon>Bacillati</taxon>
        <taxon>Actinomycetota</taxon>
        <taxon>Actinomycetes</taxon>
        <taxon>Streptosporangiales</taxon>
        <taxon>Streptosporangiaceae</taxon>
        <taxon>Thermopolyspora</taxon>
    </lineage>
</organism>
<keyword evidence="3" id="KW-0808">Transferase</keyword>
<evidence type="ECO:0000256" key="1">
    <source>
        <dbReference type="ARBA" id="ARBA00008007"/>
    </source>
</evidence>
<dbReference type="EMBL" id="VFPQ01000001">
    <property type="protein sequence ID" value="TQM76821.1"/>
    <property type="molecule type" value="Genomic_DNA"/>
</dbReference>
<reference evidence="3 4" key="1">
    <citation type="submission" date="2019-06" db="EMBL/GenBank/DDBJ databases">
        <title>Sequencing the genomes of 1000 actinobacteria strains.</title>
        <authorList>
            <person name="Klenk H.-P."/>
        </authorList>
    </citation>
    <scope>NUCLEOTIDE SEQUENCE [LARGE SCALE GENOMIC DNA]</scope>
    <source>
        <strain evidence="3 4">DSM 43186</strain>
    </source>
</reference>
<keyword evidence="4" id="KW-1185">Reference proteome</keyword>
<dbReference type="AlphaFoldDB" id="A0A543J1Y7"/>
<accession>A0A543J1Y7</accession>
<gene>
    <name evidence="3" type="ORF">FHX40_3571</name>
</gene>
<comment type="similarity">
    <text evidence="1">Belongs to the ComF/GntX family.</text>
</comment>